<comment type="caution">
    <text evidence="1">The sequence shown here is derived from an EMBL/GenBank/DDBJ whole genome shotgun (WGS) entry which is preliminary data.</text>
</comment>
<name>A0A8S0ZZC3_ARCPL</name>
<reference evidence="1 2" key="1">
    <citation type="submission" date="2020-04" db="EMBL/GenBank/DDBJ databases">
        <authorList>
            <person name="Wallbank WR R."/>
            <person name="Pardo Diaz C."/>
            <person name="Kozak K."/>
            <person name="Martin S."/>
            <person name="Jiggins C."/>
            <person name="Moest M."/>
            <person name="Warren A I."/>
            <person name="Byers J.R.P. K."/>
            <person name="Montejo-Kovacevich G."/>
            <person name="Yen C E."/>
        </authorList>
    </citation>
    <scope>NUCLEOTIDE SEQUENCE [LARGE SCALE GENOMIC DNA]</scope>
</reference>
<gene>
    <name evidence="1" type="ORF">APLA_LOCUS8060</name>
</gene>
<evidence type="ECO:0000313" key="2">
    <source>
        <dbReference type="Proteomes" id="UP000494256"/>
    </source>
</evidence>
<proteinExistence type="predicted"/>
<dbReference type="AlphaFoldDB" id="A0A8S0ZZC3"/>
<dbReference type="Proteomes" id="UP000494256">
    <property type="component" value="Unassembled WGS sequence"/>
</dbReference>
<accession>A0A8S0ZZC3</accession>
<organism evidence="1 2">
    <name type="scientific">Arctia plantaginis</name>
    <name type="common">Wood tiger moth</name>
    <name type="synonym">Phalaena plantaginis</name>
    <dbReference type="NCBI Taxonomy" id="874455"/>
    <lineage>
        <taxon>Eukaryota</taxon>
        <taxon>Metazoa</taxon>
        <taxon>Ecdysozoa</taxon>
        <taxon>Arthropoda</taxon>
        <taxon>Hexapoda</taxon>
        <taxon>Insecta</taxon>
        <taxon>Pterygota</taxon>
        <taxon>Neoptera</taxon>
        <taxon>Endopterygota</taxon>
        <taxon>Lepidoptera</taxon>
        <taxon>Glossata</taxon>
        <taxon>Ditrysia</taxon>
        <taxon>Noctuoidea</taxon>
        <taxon>Erebidae</taxon>
        <taxon>Arctiinae</taxon>
        <taxon>Arctia</taxon>
    </lineage>
</organism>
<evidence type="ECO:0000313" key="1">
    <source>
        <dbReference type="EMBL" id="CAB3238161.1"/>
    </source>
</evidence>
<sequence length="82" mass="9468">MDGLVTRELEDDQLLSNAKTSGVKCDIIINECKVFLEAEDGGGDVQFNTTATMIQDNQDNNNIRYFSNTWYTLNRQIDRYFH</sequence>
<dbReference type="OrthoDB" id="10012075at2759"/>
<dbReference type="EMBL" id="CADEBD010000306">
    <property type="protein sequence ID" value="CAB3238161.1"/>
    <property type="molecule type" value="Genomic_DNA"/>
</dbReference>
<protein>
    <submittedName>
        <fullName evidence="1">Uncharacterized protein</fullName>
    </submittedName>
</protein>